<reference evidence="10 11" key="1">
    <citation type="submission" date="2023-03" db="EMBL/GenBank/DDBJ databases">
        <title>Genome insight into feeding habits of ladybird beetles.</title>
        <authorList>
            <person name="Li H.-S."/>
            <person name="Huang Y.-H."/>
            <person name="Pang H."/>
        </authorList>
    </citation>
    <scope>NUCLEOTIDE SEQUENCE [LARGE SCALE GENOMIC DNA]</scope>
    <source>
        <strain evidence="10">SYSU_2023b</strain>
        <tissue evidence="10">Whole body</tissue>
    </source>
</reference>
<evidence type="ECO:0000256" key="1">
    <source>
        <dbReference type="ARBA" id="ARBA00004141"/>
    </source>
</evidence>
<keyword evidence="5" id="KW-0769">Symport</keyword>
<organism evidence="10 11">
    <name type="scientific">Henosepilachna vigintioctopunctata</name>
    <dbReference type="NCBI Taxonomy" id="420089"/>
    <lineage>
        <taxon>Eukaryota</taxon>
        <taxon>Metazoa</taxon>
        <taxon>Ecdysozoa</taxon>
        <taxon>Arthropoda</taxon>
        <taxon>Hexapoda</taxon>
        <taxon>Insecta</taxon>
        <taxon>Pterygota</taxon>
        <taxon>Neoptera</taxon>
        <taxon>Endopterygota</taxon>
        <taxon>Coleoptera</taxon>
        <taxon>Polyphaga</taxon>
        <taxon>Cucujiformia</taxon>
        <taxon>Coccinelloidea</taxon>
        <taxon>Coccinellidae</taxon>
        <taxon>Epilachninae</taxon>
        <taxon>Epilachnini</taxon>
        <taxon>Henosepilachna</taxon>
    </lineage>
</organism>
<comment type="caution">
    <text evidence="10">The sequence shown here is derived from an EMBL/GenBank/DDBJ whole genome shotgun (WGS) entry which is preliminary data.</text>
</comment>
<accession>A0AAW1VGU8</accession>
<keyword evidence="6 9" id="KW-1133">Transmembrane helix</keyword>
<keyword evidence="7 9" id="KW-0472">Membrane</keyword>
<dbReference type="GO" id="GO:0015187">
    <property type="term" value="F:glycine transmembrane transporter activity"/>
    <property type="evidence" value="ECO:0007669"/>
    <property type="project" value="TreeGrafter"/>
</dbReference>
<dbReference type="PROSITE" id="PS50267">
    <property type="entry name" value="NA_NEUROTRAN_SYMP_3"/>
    <property type="match status" value="1"/>
</dbReference>
<dbReference type="Proteomes" id="UP001431783">
    <property type="component" value="Unassembled WGS sequence"/>
</dbReference>
<dbReference type="SUPFAM" id="SSF161070">
    <property type="entry name" value="SNF-like"/>
    <property type="match status" value="1"/>
</dbReference>
<name>A0AAW1VGU8_9CUCU</name>
<dbReference type="GO" id="GO:0005886">
    <property type="term" value="C:plasma membrane"/>
    <property type="evidence" value="ECO:0007669"/>
    <property type="project" value="TreeGrafter"/>
</dbReference>
<feature type="transmembrane region" description="Helical" evidence="9">
    <location>
        <begin position="221"/>
        <end position="246"/>
    </location>
</feature>
<dbReference type="GO" id="GO:0046872">
    <property type="term" value="F:metal ion binding"/>
    <property type="evidence" value="ECO:0007669"/>
    <property type="project" value="UniProtKB-KW"/>
</dbReference>
<evidence type="ECO:0000256" key="7">
    <source>
        <dbReference type="ARBA" id="ARBA00023136"/>
    </source>
</evidence>
<comment type="similarity">
    <text evidence="2">Belongs to the sodium:neurotransmitter symporter (SNF) (TC 2.A.22) family.</text>
</comment>
<sequence>MTDPATINEPLYESVMSGIHNMTVLNLRECSLSKELDAAAEGTGLAFIVFTQAIVELPGGPFWAVIFFLMLLSLGLGSQIGFLEGMLCTFFDIELLKRIRKEYVTACVCLICFVVGLIFTTGAGEYWLKMFDSFAGTIGLVVVALMEMIAVIYIYGHEKFTKDIQEMTGIRPGPYWQITWRFLAPGIMTVILVSSIISMVRYPPKYNAWIAELGNIRETPYPAWVLCIAVVMILAGVLPIPLVFLLRRYQCLKVDLNIHEGSIRRIDTTVSTKEMITDVDEQLTSPDGPDSCLTATNTHKNKFTIGDFEV</sequence>
<feature type="transmembrane region" description="Helical" evidence="9">
    <location>
        <begin position="103"/>
        <end position="128"/>
    </location>
</feature>
<feature type="transmembrane region" description="Helical" evidence="9">
    <location>
        <begin position="134"/>
        <end position="157"/>
    </location>
</feature>
<dbReference type="EMBL" id="JARQZJ010000133">
    <property type="protein sequence ID" value="KAK9892312.1"/>
    <property type="molecule type" value="Genomic_DNA"/>
</dbReference>
<comment type="subcellular location">
    <subcellularLocation>
        <location evidence="1">Membrane</location>
        <topology evidence="1">Multi-pass membrane protein</topology>
    </subcellularLocation>
</comment>
<protein>
    <submittedName>
        <fullName evidence="10">Uncharacterized protein</fullName>
    </submittedName>
</protein>
<evidence type="ECO:0000256" key="3">
    <source>
        <dbReference type="ARBA" id="ARBA00022448"/>
    </source>
</evidence>
<dbReference type="PRINTS" id="PR00176">
    <property type="entry name" value="NANEUSMPORT"/>
</dbReference>
<dbReference type="GO" id="GO:0005283">
    <property type="term" value="F:amino acid:sodium symporter activity"/>
    <property type="evidence" value="ECO:0007669"/>
    <property type="project" value="TreeGrafter"/>
</dbReference>
<evidence type="ECO:0000313" key="10">
    <source>
        <dbReference type="EMBL" id="KAK9892312.1"/>
    </source>
</evidence>
<dbReference type="GO" id="GO:0015179">
    <property type="term" value="F:L-amino acid transmembrane transporter activity"/>
    <property type="evidence" value="ECO:0007669"/>
    <property type="project" value="TreeGrafter"/>
</dbReference>
<dbReference type="GO" id="GO:0089718">
    <property type="term" value="P:amino acid import across plasma membrane"/>
    <property type="evidence" value="ECO:0007669"/>
    <property type="project" value="TreeGrafter"/>
</dbReference>
<evidence type="ECO:0000256" key="2">
    <source>
        <dbReference type="ARBA" id="ARBA00006459"/>
    </source>
</evidence>
<dbReference type="InterPro" id="IPR000175">
    <property type="entry name" value="Na/ntran_symport"/>
</dbReference>
<keyword evidence="4 9" id="KW-0812">Transmembrane</keyword>
<keyword evidence="8" id="KW-0479">Metal-binding</keyword>
<dbReference type="Pfam" id="PF00209">
    <property type="entry name" value="SNF"/>
    <property type="match status" value="1"/>
</dbReference>
<evidence type="ECO:0000313" key="11">
    <source>
        <dbReference type="Proteomes" id="UP001431783"/>
    </source>
</evidence>
<dbReference type="PANTHER" id="PTHR11616:SF236">
    <property type="entry name" value="TRANSPORTER"/>
    <property type="match status" value="1"/>
</dbReference>
<evidence type="ECO:0000256" key="8">
    <source>
        <dbReference type="PIRSR" id="PIRSR600175-1"/>
    </source>
</evidence>
<proteinExistence type="inferred from homology"/>
<feature type="binding site" evidence="8">
    <location>
        <position position="74"/>
    </location>
    <ligand>
        <name>Na(+)</name>
        <dbReference type="ChEBI" id="CHEBI:29101"/>
        <label>1</label>
    </ligand>
</feature>
<keyword evidence="8" id="KW-0915">Sodium</keyword>
<feature type="binding site" evidence="8">
    <location>
        <position position="78"/>
    </location>
    <ligand>
        <name>Na(+)</name>
        <dbReference type="ChEBI" id="CHEBI:29101"/>
        <label>1</label>
    </ligand>
</feature>
<keyword evidence="3" id="KW-0813">Transport</keyword>
<dbReference type="PANTHER" id="PTHR11616">
    <property type="entry name" value="SODIUM/CHLORIDE DEPENDENT TRANSPORTER"/>
    <property type="match status" value="1"/>
</dbReference>
<evidence type="ECO:0000256" key="6">
    <source>
        <dbReference type="ARBA" id="ARBA00022989"/>
    </source>
</evidence>
<feature type="transmembrane region" description="Helical" evidence="9">
    <location>
        <begin position="62"/>
        <end position="83"/>
    </location>
</feature>
<evidence type="ECO:0000256" key="4">
    <source>
        <dbReference type="ARBA" id="ARBA00022692"/>
    </source>
</evidence>
<feature type="transmembrane region" description="Helical" evidence="9">
    <location>
        <begin position="178"/>
        <end position="201"/>
    </location>
</feature>
<gene>
    <name evidence="10" type="ORF">WA026_019116</name>
</gene>
<evidence type="ECO:0000256" key="5">
    <source>
        <dbReference type="ARBA" id="ARBA00022847"/>
    </source>
</evidence>
<evidence type="ECO:0000256" key="9">
    <source>
        <dbReference type="SAM" id="Phobius"/>
    </source>
</evidence>
<dbReference type="InterPro" id="IPR037272">
    <property type="entry name" value="SNS_sf"/>
</dbReference>
<dbReference type="AlphaFoldDB" id="A0AAW1VGU8"/>
<keyword evidence="11" id="KW-1185">Reference proteome</keyword>